<gene>
    <name evidence="1" type="ORF">CRG98_029782</name>
</gene>
<name>A0A2I0J0Q0_PUNGR</name>
<keyword evidence="2" id="KW-1185">Reference proteome</keyword>
<protein>
    <submittedName>
        <fullName evidence="1">Uncharacterized protein</fullName>
    </submittedName>
</protein>
<evidence type="ECO:0000313" key="2">
    <source>
        <dbReference type="Proteomes" id="UP000233551"/>
    </source>
</evidence>
<dbReference type="AlphaFoldDB" id="A0A2I0J0Q0"/>
<evidence type="ECO:0000313" key="1">
    <source>
        <dbReference type="EMBL" id="PKI49805.1"/>
    </source>
</evidence>
<dbReference type="Proteomes" id="UP000233551">
    <property type="component" value="Unassembled WGS sequence"/>
</dbReference>
<dbReference type="EMBL" id="PGOL01002196">
    <property type="protein sequence ID" value="PKI49805.1"/>
    <property type="molecule type" value="Genomic_DNA"/>
</dbReference>
<sequence length="130" mass="14830">MASYRLFQACSTHLSLQDPVPRASRRTVASAYPHPGKYNLYGPQSRSAHSRMVMTWLPKLSVLHARHPISRMLDEGTSHGYASHGQREMHGFTPPRKLCRALHFLLRQGKGPTKRYPLLKLKTETIKQTL</sequence>
<reference evidence="1 2" key="1">
    <citation type="submission" date="2017-11" db="EMBL/GenBank/DDBJ databases">
        <title>De-novo sequencing of pomegranate (Punica granatum L.) genome.</title>
        <authorList>
            <person name="Akparov Z."/>
            <person name="Amiraslanov A."/>
            <person name="Hajiyeva S."/>
            <person name="Abbasov M."/>
            <person name="Kaur K."/>
            <person name="Hamwieh A."/>
            <person name="Solovyev V."/>
            <person name="Salamov A."/>
            <person name="Braich B."/>
            <person name="Kosarev P."/>
            <person name="Mahmoud A."/>
            <person name="Hajiyev E."/>
            <person name="Babayeva S."/>
            <person name="Izzatullayeva V."/>
            <person name="Mammadov A."/>
            <person name="Mammadov A."/>
            <person name="Sharifova S."/>
            <person name="Ojaghi J."/>
            <person name="Eynullazada K."/>
            <person name="Bayramov B."/>
            <person name="Abdulazimova A."/>
            <person name="Shahmuradov I."/>
        </authorList>
    </citation>
    <scope>NUCLEOTIDE SEQUENCE [LARGE SCALE GENOMIC DNA]</scope>
    <source>
        <strain evidence="2">cv. AG2017</strain>
        <tissue evidence="1">Leaf</tissue>
    </source>
</reference>
<accession>A0A2I0J0Q0</accession>
<comment type="caution">
    <text evidence="1">The sequence shown here is derived from an EMBL/GenBank/DDBJ whole genome shotgun (WGS) entry which is preliminary data.</text>
</comment>
<organism evidence="1 2">
    <name type="scientific">Punica granatum</name>
    <name type="common">Pomegranate</name>
    <dbReference type="NCBI Taxonomy" id="22663"/>
    <lineage>
        <taxon>Eukaryota</taxon>
        <taxon>Viridiplantae</taxon>
        <taxon>Streptophyta</taxon>
        <taxon>Embryophyta</taxon>
        <taxon>Tracheophyta</taxon>
        <taxon>Spermatophyta</taxon>
        <taxon>Magnoliopsida</taxon>
        <taxon>eudicotyledons</taxon>
        <taxon>Gunneridae</taxon>
        <taxon>Pentapetalae</taxon>
        <taxon>rosids</taxon>
        <taxon>malvids</taxon>
        <taxon>Myrtales</taxon>
        <taxon>Lythraceae</taxon>
        <taxon>Punica</taxon>
    </lineage>
</organism>
<proteinExistence type="predicted"/>